<name>A0ABU9Y6J2_9SPHN</name>
<organism evidence="1 2">
    <name type="scientific">Sphingomonas oligophenolica</name>
    <dbReference type="NCBI Taxonomy" id="301154"/>
    <lineage>
        <taxon>Bacteria</taxon>
        <taxon>Pseudomonadati</taxon>
        <taxon>Pseudomonadota</taxon>
        <taxon>Alphaproteobacteria</taxon>
        <taxon>Sphingomonadales</taxon>
        <taxon>Sphingomonadaceae</taxon>
        <taxon>Sphingomonas</taxon>
    </lineage>
</organism>
<gene>
    <name evidence="1" type="ORF">ABC974_17225</name>
</gene>
<dbReference type="RefSeq" id="WP_343890323.1">
    <property type="nucleotide sequence ID" value="NZ_BAAAEH010000032.1"/>
</dbReference>
<dbReference type="Gene3D" id="3.30.870.10">
    <property type="entry name" value="Endonuclease Chain A"/>
    <property type="match status" value="1"/>
</dbReference>
<dbReference type="EMBL" id="JBDIME010000017">
    <property type="protein sequence ID" value="MEN2791381.1"/>
    <property type="molecule type" value="Genomic_DNA"/>
</dbReference>
<comment type="caution">
    <text evidence="1">The sequence shown here is derived from an EMBL/GenBank/DDBJ whole genome shotgun (WGS) entry which is preliminary data.</text>
</comment>
<accession>A0ABU9Y6J2</accession>
<sequence>MADGVSLVSNEGADHSASIRDLLDGADEVKIAVAFLKRGGAEFIVSMLHERLAAGATAEIFVGTDFFHTDPCALEKLLSLKQRHPSCTVSVASRAAATFHPKLYAVRKGDVYRSLVGSANLTAGALATNEELSLCVVHAAGDPLTRSLEDTFERYRTWDRLQGLDPLLLQQYASDHAIDKRERDKYEKARDAALPKGIDLRVIADWYKRYLADPKAMTDLATRKWSRAKALRLQRAIAALSEETITQKARATLREGLGDLMGSAGGAHLWGSGSIFRQGSKALNHEKDMIGLFALARSVSGRPAREGYGAIRKAGEPIPGVGLNMATEMLCTFAPTRYAIFNGNTVGALEALGIETARYAQFHAISPARYEQLCETIKALGNRIGTSDLSEADAFLNWIYWEVKAGRLQRKAA</sequence>
<evidence type="ECO:0000313" key="2">
    <source>
        <dbReference type="Proteomes" id="UP001419910"/>
    </source>
</evidence>
<dbReference type="Proteomes" id="UP001419910">
    <property type="component" value="Unassembled WGS sequence"/>
</dbReference>
<evidence type="ECO:0000313" key="1">
    <source>
        <dbReference type="EMBL" id="MEN2791381.1"/>
    </source>
</evidence>
<keyword evidence="2" id="KW-1185">Reference proteome</keyword>
<dbReference type="SUPFAM" id="SSF56024">
    <property type="entry name" value="Phospholipase D/nuclease"/>
    <property type="match status" value="1"/>
</dbReference>
<reference evidence="1 2" key="1">
    <citation type="submission" date="2024-05" db="EMBL/GenBank/DDBJ databases">
        <authorList>
            <person name="Liu Q."/>
            <person name="Xin Y.-H."/>
        </authorList>
    </citation>
    <scope>NUCLEOTIDE SEQUENCE [LARGE SCALE GENOMIC DNA]</scope>
    <source>
        <strain evidence="1 2">CGMCC 1.10181</strain>
    </source>
</reference>
<protein>
    <recommendedName>
        <fullName evidence="3">Phospholipase D-like domain-containing protein</fullName>
    </recommendedName>
</protein>
<evidence type="ECO:0008006" key="3">
    <source>
        <dbReference type="Google" id="ProtNLM"/>
    </source>
</evidence>
<proteinExistence type="predicted"/>